<proteinExistence type="predicted"/>
<protein>
    <submittedName>
        <fullName evidence="2">Uncharacterized protein</fullName>
    </submittedName>
</protein>
<dbReference type="Proteomes" id="UP000323917">
    <property type="component" value="Chromosome"/>
</dbReference>
<dbReference type="AlphaFoldDB" id="A0A5B9QA93"/>
<evidence type="ECO:0000313" key="3">
    <source>
        <dbReference type="Proteomes" id="UP000323917"/>
    </source>
</evidence>
<keyword evidence="1" id="KW-1133">Transmembrane helix</keyword>
<gene>
    <name evidence="2" type="ORF">Pr1d_32030</name>
</gene>
<dbReference type="EMBL" id="CP042913">
    <property type="protein sequence ID" value="QEG35897.1"/>
    <property type="molecule type" value="Genomic_DNA"/>
</dbReference>
<feature type="transmembrane region" description="Helical" evidence="1">
    <location>
        <begin position="6"/>
        <end position="24"/>
    </location>
</feature>
<keyword evidence="3" id="KW-1185">Reference proteome</keyword>
<accession>A0A5B9QA93</accession>
<evidence type="ECO:0000313" key="2">
    <source>
        <dbReference type="EMBL" id="QEG35897.1"/>
    </source>
</evidence>
<dbReference type="KEGG" id="bgok:Pr1d_32030"/>
<keyword evidence="1" id="KW-0472">Membrane</keyword>
<reference evidence="2 3" key="1">
    <citation type="submission" date="2019-08" db="EMBL/GenBank/DDBJ databases">
        <title>Deep-cultivation of Planctomycetes and their phenomic and genomic characterization uncovers novel biology.</title>
        <authorList>
            <person name="Wiegand S."/>
            <person name="Jogler M."/>
            <person name="Boedeker C."/>
            <person name="Pinto D."/>
            <person name="Vollmers J."/>
            <person name="Rivas-Marin E."/>
            <person name="Kohn T."/>
            <person name="Peeters S.H."/>
            <person name="Heuer A."/>
            <person name="Rast P."/>
            <person name="Oberbeckmann S."/>
            <person name="Bunk B."/>
            <person name="Jeske O."/>
            <person name="Meyerdierks A."/>
            <person name="Storesund J.E."/>
            <person name="Kallscheuer N."/>
            <person name="Luecker S."/>
            <person name="Lage O.M."/>
            <person name="Pohl T."/>
            <person name="Merkel B.J."/>
            <person name="Hornburger P."/>
            <person name="Mueller R.-W."/>
            <person name="Bruemmer F."/>
            <person name="Labrenz M."/>
            <person name="Spormann A.M."/>
            <person name="Op den Camp H."/>
            <person name="Overmann J."/>
            <person name="Amann R."/>
            <person name="Jetten M.S.M."/>
            <person name="Mascher T."/>
            <person name="Medema M.H."/>
            <person name="Devos D.P."/>
            <person name="Kaster A.-K."/>
            <person name="Ovreas L."/>
            <person name="Rohde M."/>
            <person name="Galperin M.Y."/>
            <person name="Jogler C."/>
        </authorList>
    </citation>
    <scope>NUCLEOTIDE SEQUENCE [LARGE SCALE GENOMIC DNA]</scope>
    <source>
        <strain evidence="2 3">Pr1d</strain>
    </source>
</reference>
<keyword evidence="1" id="KW-0812">Transmembrane</keyword>
<evidence type="ECO:0000256" key="1">
    <source>
        <dbReference type="SAM" id="Phobius"/>
    </source>
</evidence>
<feature type="transmembrane region" description="Helical" evidence="1">
    <location>
        <begin position="36"/>
        <end position="56"/>
    </location>
</feature>
<name>A0A5B9QA93_9BACT</name>
<dbReference type="RefSeq" id="WP_148074335.1">
    <property type="nucleotide sequence ID" value="NZ_CP042913.1"/>
</dbReference>
<sequence length="64" mass="7676">MELKHIVLGLLEAVVWYFFIYYWLDTLRKPSRNLWIASAVLLALFYLGLVLCPWVRHTPAWQQL</sequence>
<organism evidence="2 3">
    <name type="scientific">Bythopirellula goksoeyrii</name>
    <dbReference type="NCBI Taxonomy" id="1400387"/>
    <lineage>
        <taxon>Bacteria</taxon>
        <taxon>Pseudomonadati</taxon>
        <taxon>Planctomycetota</taxon>
        <taxon>Planctomycetia</taxon>
        <taxon>Pirellulales</taxon>
        <taxon>Lacipirellulaceae</taxon>
        <taxon>Bythopirellula</taxon>
    </lineage>
</organism>
<dbReference type="OrthoDB" id="286047at2"/>